<dbReference type="PROSITE" id="PS51257">
    <property type="entry name" value="PROKAR_LIPOPROTEIN"/>
    <property type="match status" value="1"/>
</dbReference>
<evidence type="ECO:0008006" key="5">
    <source>
        <dbReference type="Google" id="ProtNLM"/>
    </source>
</evidence>
<evidence type="ECO:0000313" key="4">
    <source>
        <dbReference type="Proteomes" id="UP000807825"/>
    </source>
</evidence>
<keyword evidence="2" id="KW-0732">Signal</keyword>
<organism evidence="3 4">
    <name type="scientific">Desulfomonile tiedjei</name>
    <dbReference type="NCBI Taxonomy" id="2358"/>
    <lineage>
        <taxon>Bacteria</taxon>
        <taxon>Pseudomonadati</taxon>
        <taxon>Thermodesulfobacteriota</taxon>
        <taxon>Desulfomonilia</taxon>
        <taxon>Desulfomonilales</taxon>
        <taxon>Desulfomonilaceae</taxon>
        <taxon>Desulfomonile</taxon>
    </lineage>
</organism>
<dbReference type="Proteomes" id="UP000807825">
    <property type="component" value="Unassembled WGS sequence"/>
</dbReference>
<feature type="chain" id="PRO_5039636906" description="Lipoprotein" evidence="2">
    <location>
        <begin position="26"/>
        <end position="60"/>
    </location>
</feature>
<sequence>MSKVLKRILAAVLVMCIATGLVSCAALRINESEEPAGGKTESQKRIPLPPTIKDFETDSE</sequence>
<feature type="region of interest" description="Disordered" evidence="1">
    <location>
        <begin position="32"/>
        <end position="60"/>
    </location>
</feature>
<evidence type="ECO:0000313" key="3">
    <source>
        <dbReference type="EMBL" id="MBI5251208.1"/>
    </source>
</evidence>
<evidence type="ECO:0000256" key="2">
    <source>
        <dbReference type="SAM" id="SignalP"/>
    </source>
</evidence>
<reference evidence="3" key="1">
    <citation type="submission" date="2020-07" db="EMBL/GenBank/DDBJ databases">
        <title>Huge and variable diversity of episymbiotic CPR bacteria and DPANN archaea in groundwater ecosystems.</title>
        <authorList>
            <person name="He C.Y."/>
            <person name="Keren R."/>
            <person name="Whittaker M."/>
            <person name="Farag I.F."/>
            <person name="Doudna J."/>
            <person name="Cate J.H.D."/>
            <person name="Banfield J.F."/>
        </authorList>
    </citation>
    <scope>NUCLEOTIDE SEQUENCE</scope>
    <source>
        <strain evidence="3">NC_groundwater_1664_Pr3_B-0.1um_52_9</strain>
    </source>
</reference>
<comment type="caution">
    <text evidence="3">The sequence shown here is derived from an EMBL/GenBank/DDBJ whole genome shotgun (WGS) entry which is preliminary data.</text>
</comment>
<evidence type="ECO:0000256" key="1">
    <source>
        <dbReference type="SAM" id="MobiDB-lite"/>
    </source>
</evidence>
<gene>
    <name evidence="3" type="ORF">HY912_17095</name>
</gene>
<dbReference type="EMBL" id="JACRDE010000447">
    <property type="protein sequence ID" value="MBI5251208.1"/>
    <property type="molecule type" value="Genomic_DNA"/>
</dbReference>
<dbReference type="AlphaFoldDB" id="A0A9D6V5Q4"/>
<name>A0A9D6V5Q4_9BACT</name>
<feature type="signal peptide" evidence="2">
    <location>
        <begin position="1"/>
        <end position="25"/>
    </location>
</feature>
<protein>
    <recommendedName>
        <fullName evidence="5">Lipoprotein</fullName>
    </recommendedName>
</protein>
<accession>A0A9D6V5Q4</accession>
<proteinExistence type="predicted"/>